<dbReference type="Proteomes" id="UP001501231">
    <property type="component" value="Unassembled WGS sequence"/>
</dbReference>
<dbReference type="Gene3D" id="3.90.1300.10">
    <property type="entry name" value="Amidase signature (AS) domain"/>
    <property type="match status" value="1"/>
</dbReference>
<evidence type="ECO:0000259" key="1">
    <source>
        <dbReference type="Pfam" id="PF01425"/>
    </source>
</evidence>
<dbReference type="Pfam" id="PF01425">
    <property type="entry name" value="Amidase"/>
    <property type="match status" value="1"/>
</dbReference>
<proteinExistence type="predicted"/>
<dbReference type="EMBL" id="BAAARW010000001">
    <property type="protein sequence ID" value="GAA2398681.1"/>
    <property type="molecule type" value="Genomic_DNA"/>
</dbReference>
<dbReference type="InterPro" id="IPR036928">
    <property type="entry name" value="AS_sf"/>
</dbReference>
<comment type="caution">
    <text evidence="2">The sequence shown here is derived from an EMBL/GenBank/DDBJ whole genome shotgun (WGS) entry which is preliminary data.</text>
</comment>
<organism evidence="2 3">
    <name type="scientific">Actinomadura vinacea</name>
    <dbReference type="NCBI Taxonomy" id="115336"/>
    <lineage>
        <taxon>Bacteria</taxon>
        <taxon>Bacillati</taxon>
        <taxon>Actinomycetota</taxon>
        <taxon>Actinomycetes</taxon>
        <taxon>Streptosporangiales</taxon>
        <taxon>Thermomonosporaceae</taxon>
        <taxon>Actinomadura</taxon>
    </lineage>
</organism>
<protein>
    <submittedName>
        <fullName evidence="2">Amidase family protein</fullName>
    </submittedName>
</protein>
<reference evidence="2 3" key="1">
    <citation type="journal article" date="2019" name="Int. J. Syst. Evol. Microbiol.">
        <title>The Global Catalogue of Microorganisms (GCM) 10K type strain sequencing project: providing services to taxonomists for standard genome sequencing and annotation.</title>
        <authorList>
            <consortium name="The Broad Institute Genomics Platform"/>
            <consortium name="The Broad Institute Genome Sequencing Center for Infectious Disease"/>
            <person name="Wu L."/>
            <person name="Ma J."/>
        </authorList>
    </citation>
    <scope>NUCLEOTIDE SEQUENCE [LARGE SCALE GENOMIC DNA]</scope>
    <source>
        <strain evidence="2 3">JCM 3325</strain>
    </source>
</reference>
<gene>
    <name evidence="2" type="ORF">GCM10010191_01800</name>
</gene>
<sequence>MEAAFPEEMTVHDLLRAMETGRLTSEELTIRCLERIERLNPSLHAVITVNPDAPAQAREIDRLRASGGALGRLAGVPALVKDNIDTLGLPTTAGSEALRETLPSRDAGLVARLRRGGAIILGKTNLSEWANYRTDAAPHGWSPIGGQTSNAYVLDRSPLGSSSGSAVAAAAGMAPVTIGTETFGSIISPAAANAVVGFKPSLGRVSGAGVVPVSPRQDIAGPITRNVADAAAVFEVIASPRFAPRLETDFPPGTRIGVWSGIRPAGSYPDVDRVLAEATAKLHELGASTVAVDLPVPNALGVLPYEFKESINAYLSSAGGEHPRNLAELIAFHRNHPAERASEFGLTRFELAQASDTVRSPQEYLEERNRVTEEARERLGHLFRRHRLDAIMAPSNGRAFEISQLRNLPWVHSCIPAAVAGYPNITVPAGYADAQLPLGVSFIGHRNRDEELLGLAYTFEQATRARKVPMYLPSLPV</sequence>
<accession>A0ABN3IB57</accession>
<dbReference type="SUPFAM" id="SSF75304">
    <property type="entry name" value="Amidase signature (AS) enzymes"/>
    <property type="match status" value="1"/>
</dbReference>
<dbReference type="InterPro" id="IPR023631">
    <property type="entry name" value="Amidase_dom"/>
</dbReference>
<dbReference type="PANTHER" id="PTHR42678:SF34">
    <property type="entry name" value="OS04G0183300 PROTEIN"/>
    <property type="match status" value="1"/>
</dbReference>
<feature type="domain" description="Amidase" evidence="1">
    <location>
        <begin position="27"/>
        <end position="453"/>
    </location>
</feature>
<dbReference type="PANTHER" id="PTHR42678">
    <property type="entry name" value="AMIDASE"/>
    <property type="match status" value="1"/>
</dbReference>
<evidence type="ECO:0000313" key="3">
    <source>
        <dbReference type="Proteomes" id="UP001501231"/>
    </source>
</evidence>
<keyword evidence="3" id="KW-1185">Reference proteome</keyword>
<name>A0ABN3IB57_9ACTN</name>
<dbReference type="RefSeq" id="WP_344586309.1">
    <property type="nucleotide sequence ID" value="NZ_BAAARW010000001.1"/>
</dbReference>
<evidence type="ECO:0000313" key="2">
    <source>
        <dbReference type="EMBL" id="GAA2398681.1"/>
    </source>
</evidence>